<name>A0ABP5G4A1_9ACTN</name>
<dbReference type="InterPro" id="IPR027476">
    <property type="entry name" value="DppA_N"/>
</dbReference>
<sequence length="283" mass="30684">MKIFISSDMEGTAGVVDWDQCRPGRQDYEHYRDLLQNEVNAAIDGANRAGGPHEFLVNDSHGRMANLRPEHLSGEASYLSGRHKPLYMMQGLDDSFDAIFFVSYHGSASAGPATLSHTYNPAAIAEVRLNGVLAGESGINSLVALGHGVPVVLVTGDQTTAAELRPYWPDAHAAVVKQSVSRFAAESLHPARAVRLIAQAATDAITALRDSPTPPAPQLKLPATLTVRMRNPDLAEIATWLERVEADPTDPTDPTVVRLVDDDPIRLYRTFVTLVMLTRGIAE</sequence>
<dbReference type="PIRSF" id="PIRSF015853">
    <property type="entry name" value="Pep_DppA"/>
    <property type="match status" value="1"/>
</dbReference>
<dbReference type="Proteomes" id="UP001500751">
    <property type="component" value="Unassembled WGS sequence"/>
</dbReference>
<dbReference type="Gene3D" id="3.40.50.10780">
    <property type="entry name" value="Dipeptide transport protein"/>
    <property type="match status" value="1"/>
</dbReference>
<reference evidence="2" key="1">
    <citation type="journal article" date="2019" name="Int. J. Syst. Evol. Microbiol.">
        <title>The Global Catalogue of Microorganisms (GCM) 10K type strain sequencing project: providing services to taxonomists for standard genome sequencing and annotation.</title>
        <authorList>
            <consortium name="The Broad Institute Genomics Platform"/>
            <consortium name="The Broad Institute Genome Sequencing Center for Infectious Disease"/>
            <person name="Wu L."/>
            <person name="Ma J."/>
        </authorList>
    </citation>
    <scope>NUCLEOTIDE SEQUENCE [LARGE SCALE GENOMIC DNA]</scope>
    <source>
        <strain evidence="2">JCM 16014</strain>
    </source>
</reference>
<gene>
    <name evidence="1" type="ORF">GCM10009839_44340</name>
</gene>
<dbReference type="Pfam" id="PF04951">
    <property type="entry name" value="Peptidase_M55"/>
    <property type="match status" value="1"/>
</dbReference>
<protein>
    <submittedName>
        <fullName evidence="1">M55 family metallopeptidase</fullName>
    </submittedName>
</protein>
<dbReference type="InterPro" id="IPR007035">
    <property type="entry name" value="Peptidase_M55"/>
</dbReference>
<keyword evidence="2" id="KW-1185">Reference proteome</keyword>
<accession>A0ABP5G4A1</accession>
<evidence type="ECO:0000313" key="1">
    <source>
        <dbReference type="EMBL" id="GAA2038052.1"/>
    </source>
</evidence>
<organism evidence="1 2">
    <name type="scientific">Catenulispora yoronensis</name>
    <dbReference type="NCBI Taxonomy" id="450799"/>
    <lineage>
        <taxon>Bacteria</taxon>
        <taxon>Bacillati</taxon>
        <taxon>Actinomycetota</taxon>
        <taxon>Actinomycetes</taxon>
        <taxon>Catenulisporales</taxon>
        <taxon>Catenulisporaceae</taxon>
        <taxon>Catenulispora</taxon>
    </lineage>
</organism>
<comment type="caution">
    <text evidence="1">The sequence shown here is derived from an EMBL/GenBank/DDBJ whole genome shotgun (WGS) entry which is preliminary data.</text>
</comment>
<dbReference type="Gene3D" id="3.30.1360.130">
    <property type="entry name" value="Dipeptide transport protein"/>
    <property type="match status" value="1"/>
</dbReference>
<dbReference type="EMBL" id="BAAAQN010000026">
    <property type="protein sequence ID" value="GAA2038052.1"/>
    <property type="molecule type" value="Genomic_DNA"/>
</dbReference>
<dbReference type="CDD" id="cd08663">
    <property type="entry name" value="DAP_dppA_1"/>
    <property type="match status" value="1"/>
</dbReference>
<proteinExistence type="predicted"/>
<evidence type="ECO:0000313" key="2">
    <source>
        <dbReference type="Proteomes" id="UP001500751"/>
    </source>
</evidence>
<dbReference type="SUPFAM" id="SSF63992">
    <property type="entry name" value="Dipeptide transport protein"/>
    <property type="match status" value="1"/>
</dbReference>
<dbReference type="InterPro" id="IPR036177">
    <property type="entry name" value="Peptidase_M55_sf"/>
</dbReference>
<dbReference type="RefSeq" id="WP_344667541.1">
    <property type="nucleotide sequence ID" value="NZ_BAAAQN010000026.1"/>
</dbReference>